<dbReference type="SUPFAM" id="SSF140500">
    <property type="entry name" value="BAS1536-like"/>
    <property type="match status" value="1"/>
</dbReference>
<dbReference type="InterPro" id="IPR036638">
    <property type="entry name" value="HLH_DNA-bd_sf"/>
</dbReference>
<dbReference type="InterPro" id="IPR037208">
    <property type="entry name" value="Spo0E-like_sf"/>
</dbReference>
<dbReference type="RefSeq" id="WP_419151745.1">
    <property type="nucleotide sequence ID" value="NZ_JAUSTR010000003.1"/>
</dbReference>
<evidence type="ECO:0008006" key="3">
    <source>
        <dbReference type="Google" id="ProtNLM"/>
    </source>
</evidence>
<reference evidence="1 2" key="1">
    <citation type="submission" date="2023-07" db="EMBL/GenBank/DDBJ databases">
        <title>Genomic Encyclopedia of Type Strains, Phase IV (KMG-IV): sequencing the most valuable type-strain genomes for metagenomic binning, comparative biology and taxonomic classification.</title>
        <authorList>
            <person name="Goeker M."/>
        </authorList>
    </citation>
    <scope>NUCLEOTIDE SEQUENCE [LARGE SCALE GENOMIC DNA]</scope>
    <source>
        <strain evidence="1 2">DSM 19092</strain>
    </source>
</reference>
<comment type="caution">
    <text evidence="1">The sequence shown here is derived from an EMBL/GenBank/DDBJ whole genome shotgun (WGS) entry which is preliminary data.</text>
</comment>
<dbReference type="PANTHER" id="PTHR41263">
    <property type="entry name" value="ASPARTYL-PHOSPHATE PHOSPHATASE YISI"/>
    <property type="match status" value="1"/>
</dbReference>
<proteinExistence type="predicted"/>
<organism evidence="1 2">
    <name type="scientific">Aeribacillus alveayuensis</name>
    <dbReference type="NCBI Taxonomy" id="279215"/>
    <lineage>
        <taxon>Bacteria</taxon>
        <taxon>Bacillati</taxon>
        <taxon>Bacillota</taxon>
        <taxon>Bacilli</taxon>
        <taxon>Bacillales</taxon>
        <taxon>Bacillaceae</taxon>
        <taxon>Aeribacillus</taxon>
    </lineage>
</organism>
<dbReference type="EMBL" id="JAUSTR010000003">
    <property type="protein sequence ID" value="MDQ0162257.1"/>
    <property type="molecule type" value="Genomic_DNA"/>
</dbReference>
<dbReference type="Proteomes" id="UP001225646">
    <property type="component" value="Unassembled WGS sequence"/>
</dbReference>
<dbReference type="InterPro" id="IPR053028">
    <property type="entry name" value="Spo0E-like_phosphatase"/>
</dbReference>
<name>A0ABT9VN46_9BACI</name>
<evidence type="ECO:0000313" key="2">
    <source>
        <dbReference type="Proteomes" id="UP001225646"/>
    </source>
</evidence>
<dbReference type="PANTHER" id="PTHR41263:SF1">
    <property type="entry name" value="ASPARTYL-PHOSPHATE PHOSPHATASE YISI"/>
    <property type="match status" value="1"/>
</dbReference>
<keyword evidence="2" id="KW-1185">Reference proteome</keyword>
<dbReference type="InterPro" id="IPR018540">
    <property type="entry name" value="Spo0E-like"/>
</dbReference>
<sequence length="84" mass="10135">MSTDERILREKLFVEISLKRQQLIETANLKGYTSQETIQISQELDKLINKYQKLTFYQNPFKRWLKMLSINKIFDHSLKKQNSI</sequence>
<gene>
    <name evidence="1" type="ORF">J2S06_001333</name>
</gene>
<dbReference type="Pfam" id="PF09388">
    <property type="entry name" value="SpoOE-like"/>
    <property type="match status" value="1"/>
</dbReference>
<evidence type="ECO:0000313" key="1">
    <source>
        <dbReference type="EMBL" id="MDQ0162257.1"/>
    </source>
</evidence>
<accession>A0ABT9VN46</accession>
<dbReference type="Gene3D" id="4.10.280.10">
    <property type="entry name" value="Helix-loop-helix DNA-binding domain"/>
    <property type="match status" value="1"/>
</dbReference>
<protein>
    <recommendedName>
        <fullName evidence="3">Aspartyl-phosphate phosphatase Spo0E family protein</fullName>
    </recommendedName>
</protein>